<organism evidence="2 3">
    <name type="scientific">Thermochromatium tepidum ATCC 43061</name>
    <dbReference type="NCBI Taxonomy" id="316276"/>
    <lineage>
        <taxon>Bacteria</taxon>
        <taxon>Pseudomonadati</taxon>
        <taxon>Pseudomonadota</taxon>
        <taxon>Gammaproteobacteria</taxon>
        <taxon>Chromatiales</taxon>
        <taxon>Chromatiaceae</taxon>
        <taxon>Thermochromatium</taxon>
    </lineage>
</organism>
<feature type="signal peptide" evidence="1">
    <location>
        <begin position="1"/>
        <end position="22"/>
    </location>
</feature>
<evidence type="ECO:0000256" key="1">
    <source>
        <dbReference type="SAM" id="SignalP"/>
    </source>
</evidence>
<name>A0A6I6EBM2_THETI</name>
<dbReference type="RefSeq" id="WP_153974537.1">
    <property type="nucleotide sequence ID" value="NZ_CP039268.1"/>
</dbReference>
<dbReference type="AlphaFoldDB" id="A0A6I6EBM2"/>
<gene>
    <name evidence="2" type="ORF">E6P07_04625</name>
</gene>
<keyword evidence="1" id="KW-0732">Signal</keyword>
<feature type="chain" id="PRO_5026135193" evidence="1">
    <location>
        <begin position="23"/>
        <end position="191"/>
    </location>
</feature>
<dbReference type="EMBL" id="CP039268">
    <property type="protein sequence ID" value="QGU32339.1"/>
    <property type="molecule type" value="Genomic_DNA"/>
</dbReference>
<proteinExistence type="predicted"/>
<dbReference type="Proteomes" id="UP000426424">
    <property type="component" value="Chromosome"/>
</dbReference>
<sequence>MTPRKVSRVALILVLSLLPALAVGAPQARSGFLIKQVQIRPESGQLVLNAGVELGFNDTVLEALDHGVPLTLVFHIQVRRARAWLWEDSLVDEQWRYTIRYRPLSERYEVHRLPSLNGRDFVTRDAAIRALGELTDQPLIRLDRLDPNEEYELQIKVFLDIEELPLPLRPMAYLKPSWKLSSGWTTWPLKP</sequence>
<evidence type="ECO:0000313" key="2">
    <source>
        <dbReference type="EMBL" id="QGU32339.1"/>
    </source>
</evidence>
<protein>
    <submittedName>
        <fullName evidence="2">DUF4390 domain-containing protein</fullName>
    </submittedName>
</protein>
<dbReference type="KEGG" id="ttp:E6P07_04625"/>
<dbReference type="Pfam" id="PF14334">
    <property type="entry name" value="DUF4390"/>
    <property type="match status" value="1"/>
</dbReference>
<dbReference type="InterPro" id="IPR025500">
    <property type="entry name" value="DUF4390"/>
</dbReference>
<evidence type="ECO:0000313" key="3">
    <source>
        <dbReference type="Proteomes" id="UP000426424"/>
    </source>
</evidence>
<keyword evidence="3" id="KW-1185">Reference proteome</keyword>
<reference evidence="2 3" key="1">
    <citation type="submission" date="2019-12" db="EMBL/GenBank/DDBJ databases">
        <title>The complete genome of the thermophilic, anoxygenic phototrophic gammaproteobacterium Thermochromatium tepidum.</title>
        <authorList>
            <person name="Sattley W.M."/>
            <person name="Swingley W.D."/>
            <person name="Burchell B.M."/>
            <person name="Gurbani S.A."/>
            <person name="Kujawa C.M."/>
            <person name="Nuccio D.A."/>
            <person name="Schladweiler J."/>
            <person name="Shaffer K.N."/>
            <person name="Stokes L.M."/>
            <person name="Touchman J.W."/>
            <person name="Blankenship R.E."/>
            <person name="Madigan M.T."/>
        </authorList>
    </citation>
    <scope>NUCLEOTIDE SEQUENCE [LARGE SCALE GENOMIC DNA]</scope>
    <source>
        <strain evidence="2 3">ATCC 43061</strain>
    </source>
</reference>
<accession>A0A6I6EBM2</accession>
<dbReference type="OrthoDB" id="6198507at2"/>